<dbReference type="WBParaSite" id="Hba_06160">
    <property type="protein sequence ID" value="Hba_06160"/>
    <property type="gene ID" value="Hba_06160"/>
</dbReference>
<reference evidence="2" key="1">
    <citation type="submission" date="2016-11" db="UniProtKB">
        <authorList>
            <consortium name="WormBaseParasite"/>
        </authorList>
    </citation>
    <scope>IDENTIFICATION</scope>
</reference>
<accession>A0A1I7WLY4</accession>
<dbReference type="Proteomes" id="UP000095283">
    <property type="component" value="Unplaced"/>
</dbReference>
<dbReference type="AlphaFoldDB" id="A0A1I7WLY4"/>
<name>A0A1I7WLY4_HETBA</name>
<proteinExistence type="predicted"/>
<evidence type="ECO:0000313" key="1">
    <source>
        <dbReference type="Proteomes" id="UP000095283"/>
    </source>
</evidence>
<keyword evidence="1" id="KW-1185">Reference proteome</keyword>
<evidence type="ECO:0000313" key="2">
    <source>
        <dbReference type="WBParaSite" id="Hba_06160"/>
    </source>
</evidence>
<protein>
    <submittedName>
        <fullName evidence="2">RNA-directed RNA polymerase</fullName>
    </submittedName>
</protein>
<organism evidence="1 2">
    <name type="scientific">Heterorhabditis bacteriophora</name>
    <name type="common">Entomopathogenic nematode worm</name>
    <dbReference type="NCBI Taxonomy" id="37862"/>
    <lineage>
        <taxon>Eukaryota</taxon>
        <taxon>Metazoa</taxon>
        <taxon>Ecdysozoa</taxon>
        <taxon>Nematoda</taxon>
        <taxon>Chromadorea</taxon>
        <taxon>Rhabditida</taxon>
        <taxon>Rhabditina</taxon>
        <taxon>Rhabditomorpha</taxon>
        <taxon>Strongyloidea</taxon>
        <taxon>Heterorhabditidae</taxon>
        <taxon>Heterorhabditis</taxon>
    </lineage>
</organism>
<sequence>MAVWYLIIYMLYNLYKQDIFRCIYPVDELSLFHLAIRPLYLPYNASFKPEPSLSVVNVILNTNIFISYNIMRIKVFNVWSPCYMHWNKSTMTMSFSHRLLWERSYLIPVLWTVMLLNRHLNLLNLSCQLEMEPFVPDLIIRMHRTRKARGVVMFVDEDNLKRLLTTLNTLIEEGHHEIIIDYSPSVLIIDTGCAKSSDTDVKSHNFMIKTAFETKIYADIHKIRNNNLAQLVFKVSSLWGHTNLTKAILREYKLL</sequence>